<keyword evidence="2" id="KW-0479">Metal-binding</keyword>
<dbReference type="AlphaFoldDB" id="A0A2A2ENH6"/>
<dbReference type="GO" id="GO:0016491">
    <property type="term" value="F:oxidoreductase activity"/>
    <property type="evidence" value="ECO:0007669"/>
    <property type="project" value="UniProtKB-KW"/>
</dbReference>
<gene>
    <name evidence="6" type="ORF">CK498_24585</name>
</gene>
<sequence length="482" mass="52334">MVEPTSIQLDKGHIVEAARNTPVVRNVEVLVCGGGVSGVGAALGAARAGAKTMVLERNAFLGGAATAVIMNTWNVPVTRMTGVAKEIAITLAERGAGNIKGPTFPFDPEALKELSAELLKDAGVEVLNYSWVVDSIMEGNRIKGVIIQNKSGRQAILAKTVVDATGDADIAAAAGAEYVLGREEDNKMRPMSVLFRMGGVDLEKAVEYCRSQPKENFTADPNFHILDLDKGLVRMSGFFDIVDRARASGELADEIHYLRFEGISVERGIVTVNNSRVYGVDGTNAWDISRADTEARLQNRKLYKVIKENIPGFENAFVIDSSPTVGVRETRRVRGPYILPQEDLIAQSTYPDSVVRIWRHMKAGIDWHKADGGEGAPTDPVYRTATTDLTWFEIPWGVFTPNNVEGMTVSGRALSVTHDADMWTRGQYCCLVTGQIAGISAALAAENELSPSALDVGDLQRMLFEHGIDIGEVSQRLELENT</sequence>
<dbReference type="GO" id="GO:0051539">
    <property type="term" value="F:4 iron, 4 sulfur cluster binding"/>
    <property type="evidence" value="ECO:0007669"/>
    <property type="project" value="UniProtKB-KW"/>
</dbReference>
<evidence type="ECO:0000313" key="7">
    <source>
        <dbReference type="Proteomes" id="UP000217771"/>
    </source>
</evidence>
<evidence type="ECO:0000256" key="2">
    <source>
        <dbReference type="ARBA" id="ARBA00022723"/>
    </source>
</evidence>
<keyword evidence="7" id="KW-1185">Reference proteome</keyword>
<keyword evidence="5" id="KW-0411">Iron-sulfur</keyword>
<organism evidence="6 7">
    <name type="scientific">Halomonas salipaludis</name>
    <dbReference type="NCBI Taxonomy" id="2032625"/>
    <lineage>
        <taxon>Bacteria</taxon>
        <taxon>Pseudomonadati</taxon>
        <taxon>Pseudomonadota</taxon>
        <taxon>Gammaproteobacteria</taxon>
        <taxon>Oceanospirillales</taxon>
        <taxon>Halomonadaceae</taxon>
        <taxon>Halomonas</taxon>
    </lineage>
</organism>
<dbReference type="RefSeq" id="WP_095623487.1">
    <property type="nucleotide sequence ID" value="NZ_NSKB01000016.1"/>
</dbReference>
<evidence type="ECO:0000256" key="3">
    <source>
        <dbReference type="ARBA" id="ARBA00023002"/>
    </source>
</evidence>
<evidence type="ECO:0000256" key="5">
    <source>
        <dbReference type="ARBA" id="ARBA00023014"/>
    </source>
</evidence>
<keyword evidence="3" id="KW-0560">Oxidoreductase</keyword>
<dbReference type="GO" id="GO:0046872">
    <property type="term" value="F:metal ion binding"/>
    <property type="evidence" value="ECO:0007669"/>
    <property type="project" value="UniProtKB-KW"/>
</dbReference>
<dbReference type="OrthoDB" id="9777740at2"/>
<proteinExistence type="predicted"/>
<keyword evidence="4" id="KW-0408">Iron</keyword>
<dbReference type="PANTHER" id="PTHR43498">
    <property type="entry name" value="FERREDOXIN:COB-COM HETERODISULFIDE REDUCTASE SUBUNIT A"/>
    <property type="match status" value="1"/>
</dbReference>
<dbReference type="Pfam" id="PF12831">
    <property type="entry name" value="FAD_oxidored"/>
    <property type="match status" value="1"/>
</dbReference>
<dbReference type="InterPro" id="IPR036188">
    <property type="entry name" value="FAD/NAD-bd_sf"/>
</dbReference>
<dbReference type="InterPro" id="IPR039650">
    <property type="entry name" value="HdrA-like"/>
</dbReference>
<accession>A0A2A2ENH6</accession>
<keyword evidence="1" id="KW-0004">4Fe-4S</keyword>
<dbReference type="Proteomes" id="UP000217771">
    <property type="component" value="Unassembled WGS sequence"/>
</dbReference>
<dbReference type="SUPFAM" id="SSF51905">
    <property type="entry name" value="FAD/NAD(P)-binding domain"/>
    <property type="match status" value="1"/>
</dbReference>
<evidence type="ECO:0000256" key="1">
    <source>
        <dbReference type="ARBA" id="ARBA00022485"/>
    </source>
</evidence>
<protein>
    <submittedName>
        <fullName evidence="6">FAD-dependent oxidoreductase</fullName>
    </submittedName>
</protein>
<dbReference type="EMBL" id="NSKB01000016">
    <property type="protein sequence ID" value="PAU74080.1"/>
    <property type="molecule type" value="Genomic_DNA"/>
</dbReference>
<comment type="caution">
    <text evidence="6">The sequence shown here is derived from an EMBL/GenBank/DDBJ whole genome shotgun (WGS) entry which is preliminary data.</text>
</comment>
<evidence type="ECO:0000256" key="4">
    <source>
        <dbReference type="ARBA" id="ARBA00023004"/>
    </source>
</evidence>
<name>A0A2A2ENH6_9GAMM</name>
<evidence type="ECO:0000313" key="6">
    <source>
        <dbReference type="EMBL" id="PAU74080.1"/>
    </source>
</evidence>
<dbReference type="PANTHER" id="PTHR43498:SF1">
    <property type="entry name" value="COB--COM HETERODISULFIDE REDUCTASE IRON-SULFUR SUBUNIT A"/>
    <property type="match status" value="1"/>
</dbReference>
<reference evidence="6 7" key="1">
    <citation type="submission" date="2017-08" db="EMBL/GenBank/DDBJ databases">
        <title>Halomonas alkalisoli sp. nov., isolated from saline alkaline soil.</title>
        <authorList>
            <person name="Wang D."/>
            <person name="Zhang G."/>
        </authorList>
    </citation>
    <scope>NUCLEOTIDE SEQUENCE [LARGE SCALE GENOMIC DNA]</scope>
    <source>
        <strain evidence="6 7">WRN001</strain>
    </source>
</reference>
<dbReference type="Gene3D" id="3.50.50.60">
    <property type="entry name" value="FAD/NAD(P)-binding domain"/>
    <property type="match status" value="1"/>
</dbReference>